<comment type="subcellular location">
    <subcellularLocation>
        <location evidence="1">Membrane</location>
        <topology evidence="1">Multi-pass membrane protein</topology>
    </subcellularLocation>
</comment>
<feature type="transmembrane region" description="Helical" evidence="6">
    <location>
        <begin position="345"/>
        <end position="362"/>
    </location>
</feature>
<organism evidence="7">
    <name type="scientific">Ganoderma boninense</name>
    <dbReference type="NCBI Taxonomy" id="34458"/>
    <lineage>
        <taxon>Eukaryota</taxon>
        <taxon>Fungi</taxon>
        <taxon>Dikarya</taxon>
        <taxon>Basidiomycota</taxon>
        <taxon>Agaricomycotina</taxon>
        <taxon>Agaricomycetes</taxon>
        <taxon>Polyporales</taxon>
        <taxon>Polyporaceae</taxon>
        <taxon>Ganoderma</taxon>
    </lineage>
</organism>
<dbReference type="PANTHER" id="PTHR43791">
    <property type="entry name" value="PERMEASE-RELATED"/>
    <property type="match status" value="1"/>
</dbReference>
<dbReference type="SUPFAM" id="SSF103473">
    <property type="entry name" value="MFS general substrate transporter"/>
    <property type="match status" value="1"/>
</dbReference>
<keyword evidence="5 6" id="KW-0472">Membrane</keyword>
<feature type="transmembrane region" description="Helical" evidence="6">
    <location>
        <begin position="286"/>
        <end position="305"/>
    </location>
</feature>
<reference evidence="7" key="1">
    <citation type="submission" date="2019-10" db="EMBL/GenBank/DDBJ databases">
        <authorList>
            <person name="Nor Muhammad N."/>
        </authorList>
    </citation>
    <scope>NUCLEOTIDE SEQUENCE</scope>
</reference>
<evidence type="ECO:0000256" key="4">
    <source>
        <dbReference type="ARBA" id="ARBA00022989"/>
    </source>
</evidence>
<dbReference type="InterPro" id="IPR036259">
    <property type="entry name" value="MFS_trans_sf"/>
</dbReference>
<dbReference type="Pfam" id="PF07690">
    <property type="entry name" value="MFS_1"/>
    <property type="match status" value="1"/>
</dbReference>
<dbReference type="PANTHER" id="PTHR43791:SF36">
    <property type="entry name" value="TRANSPORTER, PUTATIVE (AFU_ORTHOLOGUE AFUA_6G08340)-RELATED"/>
    <property type="match status" value="1"/>
</dbReference>
<evidence type="ECO:0000256" key="6">
    <source>
        <dbReference type="SAM" id="Phobius"/>
    </source>
</evidence>
<feature type="transmembrane region" description="Helical" evidence="6">
    <location>
        <begin position="117"/>
        <end position="138"/>
    </location>
</feature>
<dbReference type="AlphaFoldDB" id="A0A5K1JUX8"/>
<sequence>MSSSPSTDKEKLSTEIVTVDHVPLSSSLAVDQKKVLRKLDLRLMPSACLLFLFYALGISNITNAEVAGMGRNLHFTGVQFNLCVALTLIPSCLLPSPSRSLIRGRLRRNILLKKIGPARWLPLIMFVWGSIVVSMAFAKNFAGLMMLGGLAGWCWIFLCEGLITVLIAIILFFYMYDYPENAAFLTAAERAWLLETLKLDSAGGSKKFKRKFIVQAICDPKMYLFASLYFLSSIPVVSFSTFLPTIINGMGFSSTNSQILTAPPLVAACFVTFCVSYLSDKKHLRGPFILACCPIAILGYALLIATKALAAQYVGSVLVLAGLVPAVAMQLSWTGGNFAGELKRAVVIGLVLGFGGFGGQVFRGPFTDSDG</sequence>
<dbReference type="GO" id="GO:0016020">
    <property type="term" value="C:membrane"/>
    <property type="evidence" value="ECO:0007669"/>
    <property type="project" value="UniProtKB-SubCell"/>
</dbReference>
<feature type="transmembrane region" description="Helical" evidence="6">
    <location>
        <begin position="223"/>
        <end position="247"/>
    </location>
</feature>
<keyword evidence="2" id="KW-0813">Transport</keyword>
<dbReference type="InterPro" id="IPR011701">
    <property type="entry name" value="MFS"/>
</dbReference>
<dbReference type="Gene3D" id="1.20.1250.20">
    <property type="entry name" value="MFS general substrate transporter like domains"/>
    <property type="match status" value="2"/>
</dbReference>
<evidence type="ECO:0000256" key="3">
    <source>
        <dbReference type="ARBA" id="ARBA00022692"/>
    </source>
</evidence>
<feature type="transmembrane region" description="Helical" evidence="6">
    <location>
        <begin position="150"/>
        <end position="176"/>
    </location>
</feature>
<feature type="transmembrane region" description="Helical" evidence="6">
    <location>
        <begin position="73"/>
        <end position="96"/>
    </location>
</feature>
<evidence type="ECO:0000256" key="5">
    <source>
        <dbReference type="ARBA" id="ARBA00023136"/>
    </source>
</evidence>
<evidence type="ECO:0008006" key="8">
    <source>
        <dbReference type="Google" id="ProtNLM"/>
    </source>
</evidence>
<gene>
    <name evidence="7" type="primary">I1S3N8</name>
</gene>
<accession>A0A5K1JUX8</accession>
<keyword evidence="3 6" id="KW-0812">Transmembrane</keyword>
<evidence type="ECO:0000256" key="2">
    <source>
        <dbReference type="ARBA" id="ARBA00022448"/>
    </source>
</evidence>
<feature type="transmembrane region" description="Helical" evidence="6">
    <location>
        <begin position="259"/>
        <end position="279"/>
    </location>
</feature>
<protein>
    <recommendedName>
        <fullName evidence="8">MFS general substrate transporter</fullName>
    </recommendedName>
</protein>
<feature type="transmembrane region" description="Helical" evidence="6">
    <location>
        <begin position="43"/>
        <end position="61"/>
    </location>
</feature>
<feature type="transmembrane region" description="Helical" evidence="6">
    <location>
        <begin position="311"/>
        <end position="333"/>
    </location>
</feature>
<dbReference type="GO" id="GO:0022857">
    <property type="term" value="F:transmembrane transporter activity"/>
    <property type="evidence" value="ECO:0007669"/>
    <property type="project" value="InterPro"/>
</dbReference>
<proteinExistence type="predicted"/>
<evidence type="ECO:0000313" key="7">
    <source>
        <dbReference type="EMBL" id="VWO95920.1"/>
    </source>
</evidence>
<evidence type="ECO:0000256" key="1">
    <source>
        <dbReference type="ARBA" id="ARBA00004141"/>
    </source>
</evidence>
<dbReference type="EMBL" id="LR725216">
    <property type="protein sequence ID" value="VWO95920.1"/>
    <property type="molecule type" value="Genomic_DNA"/>
</dbReference>
<keyword evidence="4 6" id="KW-1133">Transmembrane helix</keyword>
<name>A0A5K1JUX8_9APHY</name>